<feature type="chain" id="PRO_5027035676" evidence="2">
    <location>
        <begin position="27"/>
        <end position="683"/>
    </location>
</feature>
<feature type="compositionally biased region" description="Acidic residues" evidence="1">
    <location>
        <begin position="38"/>
        <end position="70"/>
    </location>
</feature>
<dbReference type="InterPro" id="IPR011050">
    <property type="entry name" value="Pectin_lyase_fold/virulence"/>
</dbReference>
<protein>
    <submittedName>
        <fullName evidence="3">Uncharacterized protein</fullName>
    </submittedName>
</protein>
<dbReference type="SUPFAM" id="SSF51126">
    <property type="entry name" value="Pectin lyase-like"/>
    <property type="match status" value="1"/>
</dbReference>
<dbReference type="EMBL" id="JAABOQ010000001">
    <property type="protein sequence ID" value="NER15573.1"/>
    <property type="molecule type" value="Genomic_DNA"/>
</dbReference>
<evidence type="ECO:0000313" key="3">
    <source>
        <dbReference type="EMBL" id="NER15573.1"/>
    </source>
</evidence>
<dbReference type="Proteomes" id="UP000474296">
    <property type="component" value="Unassembled WGS sequence"/>
</dbReference>
<dbReference type="RefSeq" id="WP_164028853.1">
    <property type="nucleotide sequence ID" value="NZ_JAABOQ010000001.1"/>
</dbReference>
<reference evidence="3 4" key="1">
    <citation type="submission" date="2020-01" db="EMBL/GenBank/DDBJ databases">
        <title>Spongiivirga citrea KCTC 32990T.</title>
        <authorList>
            <person name="Wang G."/>
        </authorList>
    </citation>
    <scope>NUCLEOTIDE SEQUENCE [LARGE SCALE GENOMIC DNA]</scope>
    <source>
        <strain evidence="3 4">KCTC 32990</strain>
    </source>
</reference>
<comment type="caution">
    <text evidence="3">The sequence shown here is derived from an EMBL/GenBank/DDBJ whole genome shotgun (WGS) entry which is preliminary data.</text>
</comment>
<evidence type="ECO:0000256" key="1">
    <source>
        <dbReference type="SAM" id="MobiDB-lite"/>
    </source>
</evidence>
<evidence type="ECO:0000313" key="4">
    <source>
        <dbReference type="Proteomes" id="UP000474296"/>
    </source>
</evidence>
<name>A0A6M0CFB8_9FLAO</name>
<dbReference type="InterPro" id="IPR006626">
    <property type="entry name" value="PbH1"/>
</dbReference>
<evidence type="ECO:0000256" key="2">
    <source>
        <dbReference type="SAM" id="SignalP"/>
    </source>
</evidence>
<sequence>MKKLQTSTIYLILFSFLFLSSSCSTEEDLDFIIKQAEEEMADDPTDGEESPEDEPVDEPTDPTEPDDPPNTDEVGTLPINETPCDYGADTFASGQTYQISCTLDLGGQTVTLPSNVILEYDGGQIINGTLNFDNGQIDGRLLNKDLQISGSATLISEIFDFYPERWDFVQGETTSDIAQKNNDNLEGLMFFVKDLSATTFNMGKFDAYFEINKVTSTTSDQNFYPFVEAVNIPGDFNLIMSDETVLRVFPTDSNNAASLLAIHEVSNVNVQGGVLYGARDLYNYTRPNAEEGSHLFTIRSGNNVVLDGIKFVKGALSGVNINSTGFTFTDNYNPTRNVTVRNCVFEKVRTIALALTDGRDILIENNTFIDTAQPTPDSDGGVVGHAIDIEPVRQRDAATNEIIDYQRVQDVIIRGNTERNSRVGSFTIFVGDNIIIENNNLDTSAGWSFASNSKIRNNTFTAESILNKPAIIAGGSGDTVFNNEIYGNTITGYSTGITGYLGKMKIYDNTINNTINAIQLFEFYDAEITGNTILSSRGNSRGITFQITHASNVLIANNSIDVQTAHLNFIDLNQGAEYANNTITVERNNFDTSDAVVQFSKTSGVIFQNNESLARIQMSASSGVEILTNTINTDNGHGIALSNVNTNITINNNTITKPSNFECILINSTTSESEVSRTGNSCN</sequence>
<feature type="signal peptide" evidence="2">
    <location>
        <begin position="1"/>
        <end position="26"/>
    </location>
</feature>
<keyword evidence="4" id="KW-1185">Reference proteome</keyword>
<proteinExistence type="predicted"/>
<gene>
    <name evidence="3" type="ORF">GWK10_00015</name>
</gene>
<organism evidence="3 4">
    <name type="scientific">Spongiivirga citrea</name>
    <dbReference type="NCBI Taxonomy" id="1481457"/>
    <lineage>
        <taxon>Bacteria</taxon>
        <taxon>Pseudomonadati</taxon>
        <taxon>Bacteroidota</taxon>
        <taxon>Flavobacteriia</taxon>
        <taxon>Flavobacteriales</taxon>
        <taxon>Flavobacteriaceae</taxon>
        <taxon>Spongiivirga</taxon>
    </lineage>
</organism>
<keyword evidence="2" id="KW-0732">Signal</keyword>
<dbReference type="InterPro" id="IPR012334">
    <property type="entry name" value="Pectin_lyas_fold"/>
</dbReference>
<dbReference type="Gene3D" id="2.160.20.10">
    <property type="entry name" value="Single-stranded right-handed beta-helix, Pectin lyase-like"/>
    <property type="match status" value="2"/>
</dbReference>
<dbReference type="PROSITE" id="PS51257">
    <property type="entry name" value="PROKAR_LIPOPROTEIN"/>
    <property type="match status" value="1"/>
</dbReference>
<dbReference type="AlphaFoldDB" id="A0A6M0CFB8"/>
<accession>A0A6M0CFB8</accession>
<dbReference type="SMART" id="SM00710">
    <property type="entry name" value="PbH1"/>
    <property type="match status" value="9"/>
</dbReference>
<feature type="region of interest" description="Disordered" evidence="1">
    <location>
        <begin position="36"/>
        <end position="82"/>
    </location>
</feature>